<keyword evidence="1" id="KW-0472">Membrane</keyword>
<dbReference type="EMBL" id="QRMS01000006">
    <property type="protein sequence ID" value="RHJ84680.1"/>
    <property type="molecule type" value="Genomic_DNA"/>
</dbReference>
<proteinExistence type="predicted"/>
<feature type="transmembrane region" description="Helical" evidence="1">
    <location>
        <begin position="13"/>
        <end position="35"/>
    </location>
</feature>
<dbReference type="AlphaFoldDB" id="A0A415DW67"/>
<reference evidence="3 4" key="1">
    <citation type="submission" date="2018-08" db="EMBL/GenBank/DDBJ databases">
        <title>A genome reference for cultivated species of the human gut microbiota.</title>
        <authorList>
            <person name="Zou Y."/>
            <person name="Xue W."/>
            <person name="Luo G."/>
        </authorList>
    </citation>
    <scope>NUCLEOTIDE SEQUENCE [LARGE SCALE GENOMIC DNA]</scope>
    <source>
        <strain evidence="3 4">AM07-24</strain>
    </source>
</reference>
<organism evidence="3 4">
    <name type="scientific">Emergencia timonensis</name>
    <dbReference type="NCBI Taxonomy" id="1776384"/>
    <lineage>
        <taxon>Bacteria</taxon>
        <taxon>Bacillati</taxon>
        <taxon>Bacillota</taxon>
        <taxon>Clostridia</taxon>
        <taxon>Peptostreptococcales</taxon>
        <taxon>Anaerovoracaceae</taxon>
        <taxon>Emergencia</taxon>
    </lineage>
</organism>
<feature type="transmembrane region" description="Helical" evidence="1">
    <location>
        <begin position="308"/>
        <end position="326"/>
    </location>
</feature>
<accession>A0A415DW67</accession>
<evidence type="ECO:0000259" key="2">
    <source>
        <dbReference type="Pfam" id="PF05569"/>
    </source>
</evidence>
<dbReference type="PANTHER" id="PTHR34978:SF3">
    <property type="entry name" value="SLR0241 PROTEIN"/>
    <property type="match status" value="1"/>
</dbReference>
<dbReference type="InterPro" id="IPR008756">
    <property type="entry name" value="Peptidase_M56"/>
</dbReference>
<protein>
    <recommendedName>
        <fullName evidence="2">Peptidase M56 domain-containing protein</fullName>
    </recommendedName>
</protein>
<dbReference type="STRING" id="1776384.GCA_900086585_01323"/>
<feature type="domain" description="Peptidase M56" evidence="2">
    <location>
        <begin position="19"/>
        <end position="299"/>
    </location>
</feature>
<feature type="transmembrane region" description="Helical" evidence="1">
    <location>
        <begin position="115"/>
        <end position="136"/>
    </location>
</feature>
<keyword evidence="4" id="KW-1185">Reference proteome</keyword>
<keyword evidence="1" id="KW-1133">Transmembrane helix</keyword>
<dbReference type="PANTHER" id="PTHR34978">
    <property type="entry name" value="POSSIBLE SENSOR-TRANSDUCER PROTEIN BLAR"/>
    <property type="match status" value="1"/>
</dbReference>
<name>A0A415DW67_9FIRM</name>
<sequence>MRWRSEMTNIWEFLLQTAEVTITAAILLIVKWLFADKLSPRWQYAIWILLACKILLPAHLTGRYLSVTLAAGIEAAKTTVESGLASAYTQQWIPIGQNTSGLPFVSKMPVSVTDWLFVLYILGVLISILYYGLSYVRLRRILRRGKRAEEALLKKVEETCARYALSGCEVVTAEGIPSAFICGFFRPLLVVPAGEDIDEKILLHELMHRTYADALQNAFWCILRALHWCNPFLQYVFHRIGNDMESLCDQRVLEELEGEERRAYGKILLSMTDEKYARAPGTTSISNGGKNIKRRIEAIARFKKYPRGMALVSVCALVVLAAPIFAGSETSGYGTDYPNLSDYRSKVMMAEARMNGCTTPAGAIDTWVKGKVLNLPNYLAAVTPCHQQGELHKQVEQEKDFSSAISHGLKDVPFSDYAVYNLQKENEHRYTALAVIAGQEGYETRPVLIIPLTLQKEKGWTVTQSGKISKYKASFIDIYWGLEKLPGTVASEGKGKTGIIRINEQTIRIVDNQIQDQEDFFADMMGNGFSFDVRAKRSAKFSEEKMFIWGEYQDCRSQAERSNVKVIGMMTAALDHMSDEAPDDIIEKEYLLQEVSGSSSAGAGFDFRFVKQPWDGNFDGLNFVLGESSDFDLVRFEGFETRIYQNGELLDTLKIKRGAKL</sequence>
<evidence type="ECO:0000313" key="4">
    <source>
        <dbReference type="Proteomes" id="UP000284841"/>
    </source>
</evidence>
<dbReference type="OrthoDB" id="9762883at2"/>
<evidence type="ECO:0000313" key="3">
    <source>
        <dbReference type="EMBL" id="RHJ84680.1"/>
    </source>
</evidence>
<keyword evidence="1" id="KW-0812">Transmembrane</keyword>
<dbReference type="CDD" id="cd07341">
    <property type="entry name" value="M56_BlaR1_MecR1_like"/>
    <property type="match status" value="1"/>
</dbReference>
<dbReference type="Pfam" id="PF05569">
    <property type="entry name" value="Peptidase_M56"/>
    <property type="match status" value="1"/>
</dbReference>
<dbReference type="Proteomes" id="UP000284841">
    <property type="component" value="Unassembled WGS sequence"/>
</dbReference>
<gene>
    <name evidence="3" type="ORF">DW099_17055</name>
</gene>
<evidence type="ECO:0000256" key="1">
    <source>
        <dbReference type="SAM" id="Phobius"/>
    </source>
</evidence>
<dbReference type="InterPro" id="IPR052173">
    <property type="entry name" value="Beta-lactam_resp_regulator"/>
</dbReference>
<comment type="caution">
    <text evidence="3">The sequence shown here is derived from an EMBL/GenBank/DDBJ whole genome shotgun (WGS) entry which is preliminary data.</text>
</comment>